<keyword evidence="9" id="KW-1185">Reference proteome</keyword>
<feature type="DNA-binding region" description="H-T-H motif" evidence="6">
    <location>
        <begin position="23"/>
        <end position="42"/>
    </location>
</feature>
<feature type="binding site" evidence="6">
    <location>
        <begin position="92"/>
        <end position="94"/>
    </location>
    <ligand>
        <name>biotin</name>
        <dbReference type="ChEBI" id="CHEBI:57586"/>
    </ligand>
</feature>
<dbReference type="SUPFAM" id="SSF55681">
    <property type="entry name" value="Class II aaRS and biotin synthetases"/>
    <property type="match status" value="1"/>
</dbReference>
<comment type="similarity">
    <text evidence="6">Belongs to the biotin--protein ligase family.</text>
</comment>
<dbReference type="NCBIfam" id="TIGR00121">
    <property type="entry name" value="birA_ligase"/>
    <property type="match status" value="1"/>
</dbReference>
<keyword evidence="6" id="KW-0678">Repressor</keyword>
<dbReference type="GO" id="GO:0005737">
    <property type="term" value="C:cytoplasm"/>
    <property type="evidence" value="ECO:0007669"/>
    <property type="project" value="TreeGrafter"/>
</dbReference>
<dbReference type="Pfam" id="PF08279">
    <property type="entry name" value="HTH_11"/>
    <property type="match status" value="1"/>
</dbReference>
<dbReference type="SUPFAM" id="SSF50037">
    <property type="entry name" value="C-terminal domain of transcriptional repressors"/>
    <property type="match status" value="1"/>
</dbReference>
<dbReference type="Gene3D" id="3.30.930.10">
    <property type="entry name" value="Bira Bifunctional Protein, Domain 2"/>
    <property type="match status" value="1"/>
</dbReference>
<comment type="function">
    <text evidence="6">Acts both as a biotin--[acetyl-CoA-carboxylase] ligase and a biotin-operon repressor. In the presence of ATP, BirA activates biotin to form the BirA-biotinyl-5'-adenylate (BirA-bio-5'-AMP or holoBirA) complex. HoloBirA can either transfer the biotinyl moiety to the biotin carboxyl carrier protein (BCCP) subunit of acetyl-CoA carboxylase, or bind to the biotin operator site and inhibit transcription of the operon.</text>
</comment>
<comment type="caution">
    <text evidence="8">The sequence shown here is derived from an EMBL/GenBank/DDBJ whole genome shotgun (WGS) entry which is preliminary data.</text>
</comment>
<dbReference type="InterPro" id="IPR004143">
    <property type="entry name" value="BPL_LPL_catalytic"/>
</dbReference>
<dbReference type="RefSeq" id="WP_126824023.1">
    <property type="nucleotide sequence ID" value="NZ_PIQG01000001.1"/>
</dbReference>
<sequence>MSKTDDKLAFIIATLADGQFHSGADLGRNLGISRAAIHQLVHQLETLGLDIYSVPGRGYRLARGFTVLDQSSIADLLGTDGQQFELERIVTSTNDVLKERIRSQQLQSGYVVVAEAQTAGRGRRGRIWQSPFGAHLYLSMYWRLERGMSAAMGLSIAVGVAVAELLQQQGIAGVELKWPNDILIHKAKLAGILVELEGQAAAGADVVIGLGLNVAMPDSVADKIEQDWTDLSQLLGSSVDRNFWVAALIKAIRDCLVLFEQEGIAPFIQRWNRFDAFLGQPVQLKLGEHQVIRGMVLGIDESGALLLRRDGITERFHAGEVSLRHDN</sequence>
<evidence type="ECO:0000256" key="2">
    <source>
        <dbReference type="ARBA" id="ARBA00022741"/>
    </source>
</evidence>
<dbReference type="OrthoDB" id="9807064at2"/>
<evidence type="ECO:0000256" key="4">
    <source>
        <dbReference type="ARBA" id="ARBA00023267"/>
    </source>
</evidence>
<evidence type="ECO:0000259" key="7">
    <source>
        <dbReference type="PROSITE" id="PS51733"/>
    </source>
</evidence>
<dbReference type="NCBIfam" id="NF008847">
    <property type="entry name" value="PRK11886.1-2"/>
    <property type="match status" value="1"/>
</dbReference>
<dbReference type="InterPro" id="IPR045864">
    <property type="entry name" value="aa-tRNA-synth_II/BPL/LPL"/>
</dbReference>
<dbReference type="InterPro" id="IPR003142">
    <property type="entry name" value="BPL_C"/>
</dbReference>
<dbReference type="GO" id="GO:0005524">
    <property type="term" value="F:ATP binding"/>
    <property type="evidence" value="ECO:0007669"/>
    <property type="project" value="UniProtKB-UniRule"/>
</dbReference>
<dbReference type="InterPro" id="IPR004408">
    <property type="entry name" value="Biotin_CoA_COase_ligase"/>
</dbReference>
<feature type="binding site" evidence="6">
    <location>
        <position position="117"/>
    </location>
    <ligand>
        <name>biotin</name>
        <dbReference type="ChEBI" id="CHEBI:57586"/>
    </ligand>
</feature>
<keyword evidence="2 6" id="KW-0547">Nucleotide-binding</keyword>
<keyword evidence="1 6" id="KW-0436">Ligase</keyword>
<dbReference type="EMBL" id="PIQG01000001">
    <property type="protein sequence ID" value="RUO78951.1"/>
    <property type="molecule type" value="Genomic_DNA"/>
</dbReference>
<comment type="catalytic activity">
    <reaction evidence="5 6">
        <text>biotin + L-lysyl-[protein] + ATP = N(6)-biotinyl-L-lysyl-[protein] + AMP + diphosphate + H(+)</text>
        <dbReference type="Rhea" id="RHEA:11756"/>
        <dbReference type="Rhea" id="RHEA-COMP:9752"/>
        <dbReference type="Rhea" id="RHEA-COMP:10505"/>
        <dbReference type="ChEBI" id="CHEBI:15378"/>
        <dbReference type="ChEBI" id="CHEBI:29969"/>
        <dbReference type="ChEBI" id="CHEBI:30616"/>
        <dbReference type="ChEBI" id="CHEBI:33019"/>
        <dbReference type="ChEBI" id="CHEBI:57586"/>
        <dbReference type="ChEBI" id="CHEBI:83144"/>
        <dbReference type="ChEBI" id="CHEBI:456215"/>
        <dbReference type="EC" id="6.3.4.15"/>
    </reaction>
</comment>
<keyword evidence="3 6" id="KW-0067">ATP-binding</keyword>
<dbReference type="CDD" id="cd16442">
    <property type="entry name" value="BPL"/>
    <property type="match status" value="1"/>
</dbReference>
<evidence type="ECO:0000313" key="9">
    <source>
        <dbReference type="Proteomes" id="UP000288279"/>
    </source>
</evidence>
<feature type="binding site" evidence="6">
    <location>
        <position position="188"/>
    </location>
    <ligand>
        <name>biotin</name>
        <dbReference type="ChEBI" id="CHEBI:57586"/>
    </ligand>
</feature>
<dbReference type="AlphaFoldDB" id="A0A432ZM45"/>
<dbReference type="Gene3D" id="2.30.30.100">
    <property type="match status" value="1"/>
</dbReference>
<evidence type="ECO:0000256" key="6">
    <source>
        <dbReference type="HAMAP-Rule" id="MF_00978"/>
    </source>
</evidence>
<accession>A0A432ZM45</accession>
<keyword evidence="4 6" id="KW-0092">Biotin</keyword>
<evidence type="ECO:0000313" key="8">
    <source>
        <dbReference type="EMBL" id="RUO78951.1"/>
    </source>
</evidence>
<evidence type="ECO:0000256" key="1">
    <source>
        <dbReference type="ARBA" id="ARBA00022598"/>
    </source>
</evidence>
<proteinExistence type="inferred from homology"/>
<name>A0A432ZM45_9GAMM</name>
<dbReference type="PANTHER" id="PTHR12835">
    <property type="entry name" value="BIOTIN PROTEIN LIGASE"/>
    <property type="match status" value="1"/>
</dbReference>
<evidence type="ECO:0000256" key="3">
    <source>
        <dbReference type="ARBA" id="ARBA00022840"/>
    </source>
</evidence>
<protein>
    <recommendedName>
        <fullName evidence="6">Bifunctional ligase/repressor BirA</fullName>
    </recommendedName>
    <alternativeName>
        <fullName evidence="6">Biotin operon repressor</fullName>
    </alternativeName>
    <alternativeName>
        <fullName evidence="6">Biotin--[acetyl-CoA-carboxylase] ligase</fullName>
        <ecNumber evidence="6">6.3.4.15</ecNumber>
    </alternativeName>
    <alternativeName>
        <fullName evidence="6">Biotin--protein ligase</fullName>
    </alternativeName>
    <alternativeName>
        <fullName evidence="6">Biotin-[acetyl-CoA carboxylase] synthetase</fullName>
    </alternativeName>
</protein>
<feature type="domain" description="BPL/LPL catalytic" evidence="7">
    <location>
        <begin position="69"/>
        <end position="260"/>
    </location>
</feature>
<dbReference type="Pfam" id="PF03099">
    <property type="entry name" value="BPL_LplA_LipB"/>
    <property type="match status" value="1"/>
</dbReference>
<feature type="binding site" evidence="6">
    <location>
        <begin position="121"/>
        <end position="123"/>
    </location>
    <ligand>
        <name>biotin</name>
        <dbReference type="ChEBI" id="CHEBI:57586"/>
    </ligand>
</feature>
<dbReference type="GO" id="GO:0006355">
    <property type="term" value="P:regulation of DNA-templated transcription"/>
    <property type="evidence" value="ECO:0007669"/>
    <property type="project" value="UniProtKB-UniRule"/>
</dbReference>
<dbReference type="GO" id="GO:0004077">
    <property type="term" value="F:biotin--[biotin carboxyl-carrier protein] ligase activity"/>
    <property type="evidence" value="ECO:0007669"/>
    <property type="project" value="UniProtKB-UniRule"/>
</dbReference>
<dbReference type="Pfam" id="PF02237">
    <property type="entry name" value="BPL_C"/>
    <property type="match status" value="1"/>
</dbReference>
<dbReference type="Proteomes" id="UP000288279">
    <property type="component" value="Unassembled WGS sequence"/>
</dbReference>
<dbReference type="HAMAP" id="MF_00978">
    <property type="entry name" value="Bifunct_BirA"/>
    <property type="match status" value="1"/>
</dbReference>
<dbReference type="SUPFAM" id="SSF46785">
    <property type="entry name" value="Winged helix' DNA-binding domain"/>
    <property type="match status" value="1"/>
</dbReference>
<reference evidence="8 9" key="1">
    <citation type="journal article" date="2011" name="Front. Microbiol.">
        <title>Genomic signatures of strain selection and enhancement in Bacillus atrophaeus var. globigii, a historical biowarfare simulant.</title>
        <authorList>
            <person name="Gibbons H.S."/>
            <person name="Broomall S.M."/>
            <person name="McNew L.A."/>
            <person name="Daligault H."/>
            <person name="Chapman C."/>
            <person name="Bruce D."/>
            <person name="Karavis M."/>
            <person name="Krepps M."/>
            <person name="McGregor P.A."/>
            <person name="Hong C."/>
            <person name="Park K.H."/>
            <person name="Akmal A."/>
            <person name="Feldman A."/>
            <person name="Lin J.S."/>
            <person name="Chang W.E."/>
            <person name="Higgs B.W."/>
            <person name="Demirev P."/>
            <person name="Lindquist J."/>
            <person name="Liem A."/>
            <person name="Fochler E."/>
            <person name="Read T.D."/>
            <person name="Tapia R."/>
            <person name="Johnson S."/>
            <person name="Bishop-Lilly K.A."/>
            <person name="Detter C."/>
            <person name="Han C."/>
            <person name="Sozhamannan S."/>
            <person name="Rosenzweig C.N."/>
            <person name="Skowronski E.W."/>
        </authorList>
    </citation>
    <scope>NUCLEOTIDE SEQUENCE [LARGE SCALE GENOMIC DNA]</scope>
    <source>
        <strain evidence="8 9">PIT1</strain>
    </source>
</reference>
<dbReference type="Gene3D" id="1.10.10.10">
    <property type="entry name" value="Winged helix-like DNA-binding domain superfamily/Winged helix DNA-binding domain"/>
    <property type="match status" value="1"/>
</dbReference>
<dbReference type="InterPro" id="IPR008988">
    <property type="entry name" value="Transcriptional_repressor_C"/>
</dbReference>
<evidence type="ECO:0000256" key="5">
    <source>
        <dbReference type="ARBA" id="ARBA00047846"/>
    </source>
</evidence>
<dbReference type="GO" id="GO:0003677">
    <property type="term" value="F:DNA binding"/>
    <property type="evidence" value="ECO:0007669"/>
    <property type="project" value="UniProtKB-UniRule"/>
</dbReference>
<dbReference type="InterPro" id="IPR013196">
    <property type="entry name" value="HTH_11"/>
</dbReference>
<dbReference type="InterPro" id="IPR036388">
    <property type="entry name" value="WH-like_DNA-bd_sf"/>
</dbReference>
<keyword evidence="6" id="KW-0805">Transcription regulation</keyword>
<organism evidence="8 9">
    <name type="scientific">Pseudidiomarina taiwanensis</name>
    <dbReference type="NCBI Taxonomy" id="337250"/>
    <lineage>
        <taxon>Bacteria</taxon>
        <taxon>Pseudomonadati</taxon>
        <taxon>Pseudomonadota</taxon>
        <taxon>Gammaproteobacteria</taxon>
        <taxon>Alteromonadales</taxon>
        <taxon>Idiomarinaceae</taxon>
        <taxon>Pseudidiomarina</taxon>
    </lineage>
</organism>
<dbReference type="PROSITE" id="PS51733">
    <property type="entry name" value="BPL_LPL_CATALYTIC"/>
    <property type="match status" value="1"/>
</dbReference>
<keyword evidence="6" id="KW-0238">DNA-binding</keyword>
<dbReference type="InterPro" id="IPR036390">
    <property type="entry name" value="WH_DNA-bd_sf"/>
</dbReference>
<dbReference type="EC" id="6.3.4.15" evidence="6"/>
<keyword evidence="6" id="KW-0804">Transcription</keyword>
<dbReference type="PANTHER" id="PTHR12835:SF5">
    <property type="entry name" value="BIOTIN--PROTEIN LIGASE"/>
    <property type="match status" value="1"/>
</dbReference>
<gene>
    <name evidence="6" type="primary">birA</name>
    <name evidence="8" type="ORF">CWI83_00015</name>
</gene>
<dbReference type="InterPro" id="IPR030855">
    <property type="entry name" value="Bifunct_BirA"/>
</dbReference>